<protein>
    <recommendedName>
        <fullName evidence="1">PKD domain-containing protein</fullName>
    </recommendedName>
</protein>
<dbReference type="InterPro" id="IPR013783">
    <property type="entry name" value="Ig-like_fold"/>
</dbReference>
<evidence type="ECO:0000313" key="2">
    <source>
        <dbReference type="EMBL" id="EKB50761.1"/>
    </source>
</evidence>
<accession>K1L7Z0</accession>
<dbReference type="EMBL" id="AMGM01000005">
    <property type="protein sequence ID" value="EKB50761.1"/>
    <property type="molecule type" value="Genomic_DNA"/>
</dbReference>
<name>K1L7Z0_CECL9</name>
<dbReference type="Gene3D" id="2.60.40.740">
    <property type="match status" value="2"/>
</dbReference>
<gene>
    <name evidence="2" type="ORF">B879_00506</name>
</gene>
<dbReference type="SUPFAM" id="SSF49299">
    <property type="entry name" value="PKD domain"/>
    <property type="match status" value="1"/>
</dbReference>
<dbReference type="SMART" id="SM00089">
    <property type="entry name" value="PKD"/>
    <property type="match status" value="1"/>
</dbReference>
<dbReference type="InterPro" id="IPR000601">
    <property type="entry name" value="PKD_dom"/>
</dbReference>
<comment type="caution">
    <text evidence="2">The sequence shown here is derived from an EMBL/GenBank/DDBJ whole genome shotgun (WGS) entry which is preliminary data.</text>
</comment>
<sequence>MSGNWKIWVMCLMLIFQHQVTAMSLPSGFWGYDTKSQSLGLLMEGSDSGEIEVKVSGKLALCHHMDRGHIILEVTGGVPPYDFTWNNHDKSQNRYNLFSGTYTVFIKDSQGQRHEERIVIQPPFPLIIEMDSVEPATCSGKPDGMAKLNIRFGRGEPYKIIWSHGLEDELVATELLPGDYTVRVIDMYNCDATLSFEIKSNAASLELSEEIKTASCTEGTLGSIVLNVTGGTAPFTFAWSNGQTTKDIFDLERGTYEVTVKDQVGCSITKSFEVQSPEAVEVTVARVEHNHCFGAEEGEIEIEVKGGKAPYSFSWSNGAKTQNLNRLKGGTYTLNVSDALGCTIETVVEIAQPQEFSARIETALDLDCESGEAIGFAWVSIQGGEAPYTILWGNGEEGKQEIEFRQSGEITVEVFDDAGCKVSEKVRVSFPFDHNIANRIDFNVRKLSISSEKEVHVLEPLVFESEISEDFIAWEWDFGDGSKAMEKDPVHIFNNPGEFNVTLRAYDIYGCSSLQSRTVNVLNQEEWVTIPNAFTPNGDGLNDVFQPVIRGLTQFEMDIFNHWGEHLYTSKGLEIAGWDGTYKGQLLPRGNYVYKIQYTTISGETVQKTGTMTLVR</sequence>
<organism evidence="2 3">
    <name type="scientific">Cecembia lonarensis (strain CCUG 58316 / KCTC 22772 / LW9)</name>
    <dbReference type="NCBI Taxonomy" id="1225176"/>
    <lineage>
        <taxon>Bacteria</taxon>
        <taxon>Pseudomonadati</taxon>
        <taxon>Bacteroidota</taxon>
        <taxon>Cytophagia</taxon>
        <taxon>Cytophagales</taxon>
        <taxon>Cyclobacteriaceae</taxon>
        <taxon>Cecembia</taxon>
    </lineage>
</organism>
<dbReference type="CDD" id="cd00146">
    <property type="entry name" value="PKD"/>
    <property type="match status" value="1"/>
</dbReference>
<dbReference type="PROSITE" id="PS50093">
    <property type="entry name" value="PKD"/>
    <property type="match status" value="1"/>
</dbReference>
<dbReference type="OrthoDB" id="7794186at2"/>
<dbReference type="Gene3D" id="2.60.40.10">
    <property type="entry name" value="Immunoglobulins"/>
    <property type="match status" value="1"/>
</dbReference>
<dbReference type="Proteomes" id="UP000004478">
    <property type="component" value="Unassembled WGS sequence"/>
</dbReference>
<evidence type="ECO:0000259" key="1">
    <source>
        <dbReference type="PROSITE" id="PS50093"/>
    </source>
</evidence>
<dbReference type="InterPro" id="IPR026341">
    <property type="entry name" value="T9SS_type_B"/>
</dbReference>
<evidence type="ECO:0000313" key="3">
    <source>
        <dbReference type="Proteomes" id="UP000004478"/>
    </source>
</evidence>
<dbReference type="InterPro" id="IPR022409">
    <property type="entry name" value="PKD/Chitinase_dom"/>
</dbReference>
<dbReference type="RefSeq" id="WP_009183555.1">
    <property type="nucleotide sequence ID" value="NZ_AMGM01000005.1"/>
</dbReference>
<keyword evidence="3" id="KW-1185">Reference proteome</keyword>
<dbReference type="Pfam" id="PF13573">
    <property type="entry name" value="SprB"/>
    <property type="match status" value="2"/>
</dbReference>
<dbReference type="PATRIC" id="fig|1225176.3.peg.541"/>
<reference evidence="2 3" key="1">
    <citation type="journal article" date="2012" name="J. Bacteriol.">
        <title>Draft Genome Sequence of Cecembia lonarensis Strain LW9T, Isolated from Lonar Lake, a Haloalkaline Lake in India.</title>
        <authorList>
            <person name="Shivaji S."/>
            <person name="Ara S."/>
            <person name="Singh A."/>
            <person name="Pinnaka A.K."/>
        </authorList>
    </citation>
    <scope>NUCLEOTIDE SEQUENCE [LARGE SCALE GENOMIC DNA]</scope>
    <source>
        <strain evidence="2 3">LW9</strain>
    </source>
</reference>
<proteinExistence type="predicted"/>
<dbReference type="InterPro" id="IPR025667">
    <property type="entry name" value="SprB_repeat"/>
</dbReference>
<dbReference type="NCBIfam" id="TIGR04131">
    <property type="entry name" value="Bac_Flav_CTERM"/>
    <property type="match status" value="1"/>
</dbReference>
<dbReference type="AlphaFoldDB" id="K1L7Z0"/>
<dbReference type="InterPro" id="IPR035986">
    <property type="entry name" value="PKD_dom_sf"/>
</dbReference>
<dbReference type="Pfam" id="PF13585">
    <property type="entry name" value="CHU_C"/>
    <property type="match status" value="1"/>
</dbReference>
<feature type="domain" description="PKD" evidence="1">
    <location>
        <begin position="444"/>
        <end position="521"/>
    </location>
</feature>
<dbReference type="Pfam" id="PF18911">
    <property type="entry name" value="PKD_4"/>
    <property type="match status" value="1"/>
</dbReference>